<dbReference type="Pfam" id="PF09823">
    <property type="entry name" value="DUF2357"/>
    <property type="match status" value="1"/>
</dbReference>
<dbReference type="EMBL" id="JBFSHR010000036">
    <property type="protein sequence ID" value="MEX6430120.1"/>
    <property type="molecule type" value="Genomic_DNA"/>
</dbReference>
<reference evidence="2 3" key="1">
    <citation type="submission" date="2024-07" db="EMBL/GenBank/DDBJ databases">
        <title>Draft Genome Sequence of Ferrimicrobium acidiphilum Strain YE2023, Isolated from a Pulp of Bioleach Reactor.</title>
        <authorList>
            <person name="Elkina Y.A."/>
            <person name="Bulaeva A.G."/>
            <person name="Beletsky A.V."/>
            <person name="Mardanov A.V."/>
        </authorList>
    </citation>
    <scope>NUCLEOTIDE SEQUENCE [LARGE SCALE GENOMIC DNA]</scope>
    <source>
        <strain evidence="2 3">YE2023</strain>
    </source>
</reference>
<feature type="domain" description="DUF2357" evidence="1">
    <location>
        <begin position="81"/>
        <end position="318"/>
    </location>
</feature>
<dbReference type="Proteomes" id="UP001560267">
    <property type="component" value="Unassembled WGS sequence"/>
</dbReference>
<comment type="caution">
    <text evidence="2">The sequence shown here is derived from an EMBL/GenBank/DDBJ whole genome shotgun (WGS) entry which is preliminary data.</text>
</comment>
<dbReference type="InterPro" id="IPR018633">
    <property type="entry name" value="DUF2357"/>
</dbReference>
<protein>
    <submittedName>
        <fullName evidence="2">DUF2357 domain-containing protein</fullName>
    </submittedName>
</protein>
<proteinExistence type="predicted"/>
<dbReference type="Pfam" id="PF04411">
    <property type="entry name" value="PDDEXK_7"/>
    <property type="match status" value="1"/>
</dbReference>
<organism evidence="2 3">
    <name type="scientific">Ferrimicrobium acidiphilum</name>
    <dbReference type="NCBI Taxonomy" id="121039"/>
    <lineage>
        <taxon>Bacteria</taxon>
        <taxon>Bacillati</taxon>
        <taxon>Actinomycetota</taxon>
        <taxon>Acidimicrobiia</taxon>
        <taxon>Acidimicrobiales</taxon>
        <taxon>Acidimicrobiaceae</taxon>
        <taxon>Ferrimicrobium</taxon>
    </lineage>
</organism>
<evidence type="ECO:0000259" key="1">
    <source>
        <dbReference type="Pfam" id="PF09823"/>
    </source>
</evidence>
<evidence type="ECO:0000313" key="3">
    <source>
        <dbReference type="Proteomes" id="UP001560267"/>
    </source>
</evidence>
<evidence type="ECO:0000313" key="2">
    <source>
        <dbReference type="EMBL" id="MEX6430120.1"/>
    </source>
</evidence>
<name>A0ABV3Y404_9ACTN</name>
<gene>
    <name evidence="2" type="ORF">AB6A68_09775</name>
</gene>
<keyword evidence="3" id="KW-1185">Reference proteome</keyword>
<accession>A0ABV3Y404</accession>
<sequence>MTVELIRNNDWWSGIDAEVEFKVRPCNGTLEGDSLLENVRYRLVVKIPEPILGFEVQVGGLPFEMTRENGIFFAEFVVQDTFGLLCIKVFQDGSLRAQSSINVKPKYLDVETDFVRMKADIDQKSLSLAYAIWRLAHQRASPDFTVPQGTVEWLAMLRHGWAQIKRTLQEIARDPNTELVRLHEVVRAERAVHVDSRGMRWLAQHPSAWASSQTPLPVVTLHVAGRYITPERVLVVRREVSLNTAANRALKQALACLEGRLRDVLQKIGDLSSGHFAASDKAAYVDQLKQILRESQHYTIHGFLRDVAVRAPRSSQPIHVARADVRYRQVFRLLEVLQWGVVSDVGGRVTEMSLKDTWELYEYWVYLFVLGLFVSWGWDCIVQGALVVAQPRSSILLELPRGKPSQSQFCRVDQTTGQHTLVSLAFHRKFSSRRDKRGLGRGALTVTRNVDILLELVSAGKIRRLVLDPKYRVEEASEGHLTCPQAAVDDMHVYRDAIGRWEMGTMGARHFVRTLDAAIAVFPSHDEASAKLSLFYESLQDGIGALPLLPSLGPGPFLLPRFIQEFVS</sequence>
<dbReference type="InterPro" id="IPR007505">
    <property type="entry name" value="PDDEXK_7"/>
</dbReference>